<dbReference type="FunFam" id="3.40.50.720:FF:000084">
    <property type="entry name" value="Short-chain dehydrogenase reductase"/>
    <property type="match status" value="1"/>
</dbReference>
<comment type="caution">
    <text evidence="3">The sequence shown here is derived from an EMBL/GenBank/DDBJ whole genome shotgun (WGS) entry which is preliminary data.</text>
</comment>
<evidence type="ECO:0000313" key="4">
    <source>
        <dbReference type="Proteomes" id="UP000295157"/>
    </source>
</evidence>
<dbReference type="PANTHER" id="PTHR24321">
    <property type="entry name" value="DEHYDROGENASES, SHORT CHAIN"/>
    <property type="match status" value="1"/>
</dbReference>
<comment type="similarity">
    <text evidence="1">Belongs to the short-chain dehydrogenases/reductases (SDR) family.</text>
</comment>
<sequence>MTRFAGRTAVVTGGARGIGAATVRRLASEGASVVVADIDEAAGRQVADSVPEAVYAACDVASPQAWNDLRTLVLDRFGRLDVLVGNAYLLRQGPADQVGPDDWNAQLAVNLGGFYLGTRTFIGELRQARGALVAVSSVHAGFGLPGRPAYAASKGGLLSLTRQLAVEYGPEVRANAVVPGPILTGAWDGIDEAGRERSARATAAGRLGSPDEVAAAIAFLASGEASFITGASLTVDGGWSVTKDSD</sequence>
<reference evidence="3 4" key="1">
    <citation type="submission" date="2019-02" db="EMBL/GenBank/DDBJ databases">
        <title>Draft genome sequences of novel Actinobacteria.</title>
        <authorList>
            <person name="Sahin N."/>
            <person name="Ay H."/>
            <person name="Saygin H."/>
        </authorList>
    </citation>
    <scope>NUCLEOTIDE SEQUENCE [LARGE SCALE GENOMIC DNA]</scope>
    <source>
        <strain evidence="3 4">KC201</strain>
    </source>
</reference>
<evidence type="ECO:0000313" key="3">
    <source>
        <dbReference type="EMBL" id="TDC08431.1"/>
    </source>
</evidence>
<organism evidence="3 4">
    <name type="scientific">Nonomuraea longispora</name>
    <dbReference type="NCBI Taxonomy" id="1848320"/>
    <lineage>
        <taxon>Bacteria</taxon>
        <taxon>Bacillati</taxon>
        <taxon>Actinomycetota</taxon>
        <taxon>Actinomycetes</taxon>
        <taxon>Streptosporangiales</taxon>
        <taxon>Streptosporangiaceae</taxon>
        <taxon>Nonomuraea</taxon>
    </lineage>
</organism>
<dbReference type="EMBL" id="SMJZ01000028">
    <property type="protein sequence ID" value="TDC08431.1"/>
    <property type="molecule type" value="Genomic_DNA"/>
</dbReference>
<dbReference type="PRINTS" id="PR00080">
    <property type="entry name" value="SDRFAMILY"/>
</dbReference>
<dbReference type="GO" id="GO:0016491">
    <property type="term" value="F:oxidoreductase activity"/>
    <property type="evidence" value="ECO:0007669"/>
    <property type="project" value="UniProtKB-KW"/>
</dbReference>
<protein>
    <submittedName>
        <fullName evidence="3">SDR family oxidoreductase</fullName>
    </submittedName>
</protein>
<dbReference type="Gene3D" id="3.40.50.720">
    <property type="entry name" value="NAD(P)-binding Rossmann-like Domain"/>
    <property type="match status" value="1"/>
</dbReference>
<evidence type="ECO:0000256" key="2">
    <source>
        <dbReference type="ARBA" id="ARBA00023002"/>
    </source>
</evidence>
<name>A0A4R4NGS2_9ACTN</name>
<dbReference type="InterPro" id="IPR002347">
    <property type="entry name" value="SDR_fam"/>
</dbReference>
<dbReference type="InterPro" id="IPR036291">
    <property type="entry name" value="NAD(P)-bd_dom_sf"/>
</dbReference>
<dbReference type="OrthoDB" id="3542748at2"/>
<dbReference type="PANTHER" id="PTHR24321:SF14">
    <property type="entry name" value="SHORT-CHAIN TYPE DEHYDROGENASE_REDUCTASE BLR2146-RELATED"/>
    <property type="match status" value="1"/>
</dbReference>
<dbReference type="Proteomes" id="UP000295157">
    <property type="component" value="Unassembled WGS sequence"/>
</dbReference>
<dbReference type="RefSeq" id="WP_132332224.1">
    <property type="nucleotide sequence ID" value="NZ_SMJZ01000028.1"/>
</dbReference>
<keyword evidence="2" id="KW-0560">Oxidoreductase</keyword>
<dbReference type="SUPFAM" id="SSF51735">
    <property type="entry name" value="NAD(P)-binding Rossmann-fold domains"/>
    <property type="match status" value="1"/>
</dbReference>
<dbReference type="InterPro" id="IPR020904">
    <property type="entry name" value="Sc_DH/Rdtase_CS"/>
</dbReference>
<accession>A0A4R4NGS2</accession>
<keyword evidence="4" id="KW-1185">Reference proteome</keyword>
<dbReference type="PROSITE" id="PS00061">
    <property type="entry name" value="ADH_SHORT"/>
    <property type="match status" value="1"/>
</dbReference>
<dbReference type="PRINTS" id="PR00081">
    <property type="entry name" value="GDHRDH"/>
</dbReference>
<dbReference type="AlphaFoldDB" id="A0A4R4NGS2"/>
<evidence type="ECO:0000256" key="1">
    <source>
        <dbReference type="ARBA" id="ARBA00006484"/>
    </source>
</evidence>
<dbReference type="CDD" id="cd05233">
    <property type="entry name" value="SDR_c"/>
    <property type="match status" value="1"/>
</dbReference>
<proteinExistence type="inferred from homology"/>
<gene>
    <name evidence="3" type="ORF">E1267_10480</name>
</gene>
<dbReference type="Pfam" id="PF13561">
    <property type="entry name" value="adh_short_C2"/>
    <property type="match status" value="1"/>
</dbReference>